<reference evidence="2 3" key="1">
    <citation type="submission" date="2016-12" db="EMBL/GenBank/DDBJ databases">
        <title>The genomes of Aspergillus section Nigri reveals drivers in fungal speciation.</title>
        <authorList>
            <consortium name="DOE Joint Genome Institute"/>
            <person name="Vesth T.C."/>
            <person name="Nybo J."/>
            <person name="Theobald S."/>
            <person name="Brandl J."/>
            <person name="Frisvad J.C."/>
            <person name="Nielsen K.F."/>
            <person name="Lyhne E.K."/>
            <person name="Kogle M.E."/>
            <person name="Kuo A."/>
            <person name="Riley R."/>
            <person name="Clum A."/>
            <person name="Nolan M."/>
            <person name="Lipzen A."/>
            <person name="Salamov A."/>
            <person name="Henrissat B."/>
            <person name="Wiebenga A."/>
            <person name="De Vries R.P."/>
            <person name="Grigoriev I.V."/>
            <person name="Mortensen U.H."/>
            <person name="Andersen M.R."/>
            <person name="Baker S.E."/>
        </authorList>
    </citation>
    <scope>NUCLEOTIDE SEQUENCE [LARGE SCALE GENOMIC DNA]</scope>
    <source>
        <strain evidence="2 3">JOP 1030-1</strain>
    </source>
</reference>
<evidence type="ECO:0000313" key="2">
    <source>
        <dbReference type="EMBL" id="PYH45734.1"/>
    </source>
</evidence>
<evidence type="ECO:0000313" key="3">
    <source>
        <dbReference type="Proteomes" id="UP000248349"/>
    </source>
</evidence>
<keyword evidence="3" id="KW-1185">Reference proteome</keyword>
<evidence type="ECO:0000256" key="1">
    <source>
        <dbReference type="SAM" id="MobiDB-lite"/>
    </source>
</evidence>
<dbReference type="AlphaFoldDB" id="A0A318ZHB1"/>
<sequence>MTDQLFDLSEPMQKMIEHEYGRLRPESQYIANGSTAAAASTRPHSICSTILLLLPEELRPGLPGGGVQIGYVKDGKSRSDIQCSLTSARIVVGTVQIQSNCSWSRNASSTGKMESFAPRCLFIFHGGRLRDLVHGGTVHCYYRLYQSHAARKTEKRERERERMTRHTRWPSGLGPA</sequence>
<feature type="region of interest" description="Disordered" evidence="1">
    <location>
        <begin position="152"/>
        <end position="176"/>
    </location>
</feature>
<organism evidence="2 3">
    <name type="scientific">Aspergillus saccharolyticus JOP 1030-1</name>
    <dbReference type="NCBI Taxonomy" id="1450539"/>
    <lineage>
        <taxon>Eukaryota</taxon>
        <taxon>Fungi</taxon>
        <taxon>Dikarya</taxon>
        <taxon>Ascomycota</taxon>
        <taxon>Pezizomycotina</taxon>
        <taxon>Eurotiomycetes</taxon>
        <taxon>Eurotiomycetidae</taxon>
        <taxon>Eurotiales</taxon>
        <taxon>Aspergillaceae</taxon>
        <taxon>Aspergillus</taxon>
        <taxon>Aspergillus subgen. Circumdati</taxon>
    </lineage>
</organism>
<feature type="compositionally biased region" description="Basic and acidic residues" evidence="1">
    <location>
        <begin position="152"/>
        <end position="164"/>
    </location>
</feature>
<dbReference type="EMBL" id="KZ821230">
    <property type="protein sequence ID" value="PYH45734.1"/>
    <property type="molecule type" value="Genomic_DNA"/>
</dbReference>
<name>A0A318ZHB1_9EURO</name>
<proteinExistence type="predicted"/>
<protein>
    <submittedName>
        <fullName evidence="2">Uncharacterized protein</fullName>
    </submittedName>
</protein>
<dbReference type="RefSeq" id="XP_025431716.1">
    <property type="nucleotide sequence ID" value="XM_025577121.1"/>
</dbReference>
<accession>A0A318ZHB1</accession>
<dbReference type="GeneID" id="37078350"/>
<dbReference type="Proteomes" id="UP000248349">
    <property type="component" value="Unassembled WGS sequence"/>
</dbReference>
<gene>
    <name evidence="2" type="ORF">BP01DRAFT_37909</name>
</gene>